<proteinExistence type="predicted"/>
<dbReference type="VEuPathDB" id="FungiDB:MPH_12383"/>
<comment type="caution">
    <text evidence="1">The sequence shown here is derived from an EMBL/GenBank/DDBJ whole genome shotgun (WGS) entry which is preliminary data.</text>
</comment>
<evidence type="ECO:0000313" key="2">
    <source>
        <dbReference type="Proteomes" id="UP000007129"/>
    </source>
</evidence>
<name>K2S1E5_MACPH</name>
<dbReference type="HOGENOM" id="CLU_1970968_0_0_1"/>
<evidence type="ECO:0000313" key="1">
    <source>
        <dbReference type="EMBL" id="EKG10525.1"/>
    </source>
</evidence>
<dbReference type="Proteomes" id="UP000007129">
    <property type="component" value="Unassembled WGS sequence"/>
</dbReference>
<dbReference type="EMBL" id="AHHD01000517">
    <property type="protein sequence ID" value="EKG10525.1"/>
    <property type="molecule type" value="Genomic_DNA"/>
</dbReference>
<protein>
    <submittedName>
        <fullName evidence="1">Uncharacterized protein</fullName>
    </submittedName>
</protein>
<gene>
    <name evidence="1" type="ORF">MPH_12383</name>
</gene>
<sequence>MGRTMSSDGVSCISGPRLSNKSIGLALCGPKHCHPSFFLTFVNQTQKGGEKKRNEKQSDSNLFCPVQNSQTTLLLSTTHLPTPYSLAFATSSWNTFLALTSSCSRSSPQIQSILVRKLSRTLSTSSP</sequence>
<reference evidence="1 2" key="1">
    <citation type="journal article" date="2012" name="BMC Genomics">
        <title>Tools to kill: Genome of one of the most destructive plant pathogenic fungi Macrophomina phaseolina.</title>
        <authorList>
            <person name="Islam M.S."/>
            <person name="Haque M.S."/>
            <person name="Islam M.M."/>
            <person name="Emdad E.M."/>
            <person name="Halim A."/>
            <person name="Hossen Q.M.M."/>
            <person name="Hossain M.Z."/>
            <person name="Ahmed B."/>
            <person name="Rahim S."/>
            <person name="Rahman M.S."/>
            <person name="Alam M.M."/>
            <person name="Hou S."/>
            <person name="Wan X."/>
            <person name="Saito J.A."/>
            <person name="Alam M."/>
        </authorList>
    </citation>
    <scope>NUCLEOTIDE SEQUENCE [LARGE SCALE GENOMIC DNA]</scope>
    <source>
        <strain evidence="1 2">MS6</strain>
    </source>
</reference>
<dbReference type="InParanoid" id="K2S1E5"/>
<organism evidence="1 2">
    <name type="scientific">Macrophomina phaseolina (strain MS6)</name>
    <name type="common">Charcoal rot fungus</name>
    <dbReference type="NCBI Taxonomy" id="1126212"/>
    <lineage>
        <taxon>Eukaryota</taxon>
        <taxon>Fungi</taxon>
        <taxon>Dikarya</taxon>
        <taxon>Ascomycota</taxon>
        <taxon>Pezizomycotina</taxon>
        <taxon>Dothideomycetes</taxon>
        <taxon>Dothideomycetes incertae sedis</taxon>
        <taxon>Botryosphaeriales</taxon>
        <taxon>Botryosphaeriaceae</taxon>
        <taxon>Macrophomina</taxon>
    </lineage>
</organism>
<dbReference type="AlphaFoldDB" id="K2S1E5"/>
<accession>K2S1E5</accession>